<gene>
    <name evidence="5" type="primary">argD</name>
    <name evidence="6" type="ORF">A2Y62_19225</name>
</gene>
<feature type="binding site" evidence="5">
    <location>
        <begin position="106"/>
        <end position="107"/>
    </location>
    <ligand>
        <name>pyridoxal 5'-phosphate</name>
        <dbReference type="ChEBI" id="CHEBI:597326"/>
    </ligand>
</feature>
<dbReference type="Pfam" id="PF00202">
    <property type="entry name" value="Aminotran_3"/>
    <property type="match status" value="1"/>
</dbReference>
<protein>
    <recommendedName>
        <fullName evidence="5">Acetylornithine aminotransferase</fullName>
        <shortName evidence="5">ACOAT</shortName>
        <ecNumber evidence="5">2.6.1.11</ecNumber>
    </recommendedName>
</protein>
<comment type="cofactor">
    <cofactor evidence="5">
        <name>pyridoxal 5'-phosphate</name>
        <dbReference type="ChEBI" id="CHEBI:597326"/>
    </cofactor>
    <text evidence="5">Binds 1 pyridoxal phosphate per subunit.</text>
</comment>
<dbReference type="PROSITE" id="PS00600">
    <property type="entry name" value="AA_TRANSFER_CLASS_3"/>
    <property type="match status" value="1"/>
</dbReference>
<keyword evidence="2 5" id="KW-0028">Amino-acid biosynthesis</keyword>
<dbReference type="SUPFAM" id="SSF53383">
    <property type="entry name" value="PLP-dependent transferases"/>
    <property type="match status" value="1"/>
</dbReference>
<dbReference type="GO" id="GO:0003992">
    <property type="term" value="F:N2-acetyl-L-ornithine:2-oxoglutarate 5-aminotransferase activity"/>
    <property type="evidence" value="ECO:0007669"/>
    <property type="project" value="UniProtKB-UniRule"/>
</dbReference>
<comment type="similarity">
    <text evidence="5">Belongs to the class-III pyridoxal-phosphate-dependent aminotransferase family. ArgD subfamily.</text>
</comment>
<dbReference type="NCBIfam" id="TIGR00707">
    <property type="entry name" value="argD"/>
    <property type="match status" value="1"/>
</dbReference>
<keyword evidence="5" id="KW-0055">Arginine biosynthesis</keyword>
<dbReference type="Gene3D" id="3.40.640.10">
    <property type="entry name" value="Type I PLP-dependent aspartate aminotransferase-like (Major domain)"/>
    <property type="match status" value="1"/>
</dbReference>
<dbReference type="PANTHER" id="PTHR11986:SF79">
    <property type="entry name" value="ACETYLORNITHINE AMINOTRANSFERASE, MITOCHONDRIAL"/>
    <property type="match status" value="1"/>
</dbReference>
<dbReference type="NCBIfam" id="NF002874">
    <property type="entry name" value="PRK03244.1"/>
    <property type="match status" value="1"/>
</dbReference>
<proteinExistence type="inferred from homology"/>
<feature type="modified residue" description="N6-(pyridoxal phosphate)lysine" evidence="5">
    <location>
        <position position="247"/>
    </location>
</feature>
<dbReference type="AlphaFoldDB" id="A0A1F5VU33"/>
<evidence type="ECO:0000256" key="1">
    <source>
        <dbReference type="ARBA" id="ARBA00022576"/>
    </source>
</evidence>
<comment type="subcellular location">
    <subcellularLocation>
        <location evidence="5">Cytoplasm</location>
    </subcellularLocation>
</comment>
<dbReference type="PANTHER" id="PTHR11986">
    <property type="entry name" value="AMINOTRANSFERASE CLASS III"/>
    <property type="match status" value="1"/>
</dbReference>
<feature type="binding site" evidence="5">
    <location>
        <position position="136"/>
    </location>
    <ligand>
        <name>N(2)-acetyl-L-ornithine</name>
        <dbReference type="ChEBI" id="CHEBI:57805"/>
    </ligand>
</feature>
<dbReference type="InterPro" id="IPR015422">
    <property type="entry name" value="PyrdxlP-dep_Trfase_small"/>
</dbReference>
<dbReference type="NCBIfam" id="NF002325">
    <property type="entry name" value="PRK01278.1"/>
    <property type="match status" value="1"/>
</dbReference>
<dbReference type="CDD" id="cd00610">
    <property type="entry name" value="OAT_like"/>
    <property type="match status" value="1"/>
</dbReference>
<feature type="binding site" evidence="5">
    <location>
        <position position="275"/>
    </location>
    <ligand>
        <name>N(2)-acetyl-L-ornithine</name>
        <dbReference type="ChEBI" id="CHEBI:57805"/>
    </ligand>
</feature>
<evidence type="ECO:0000313" key="7">
    <source>
        <dbReference type="Proteomes" id="UP000178943"/>
    </source>
</evidence>
<evidence type="ECO:0000313" key="6">
    <source>
        <dbReference type="EMBL" id="OGF66843.1"/>
    </source>
</evidence>
<dbReference type="GO" id="GO:0006526">
    <property type="term" value="P:L-arginine biosynthetic process"/>
    <property type="evidence" value="ECO:0007669"/>
    <property type="project" value="UniProtKB-UniRule"/>
</dbReference>
<comment type="pathway">
    <text evidence="5">Amino-acid biosynthesis; L-arginine biosynthesis; N(2)-acetyl-L-ornithine from L-glutamate: step 4/4.</text>
</comment>
<dbReference type="Gene3D" id="3.90.1150.10">
    <property type="entry name" value="Aspartate Aminotransferase, domain 1"/>
    <property type="match status" value="1"/>
</dbReference>
<dbReference type="InterPro" id="IPR049704">
    <property type="entry name" value="Aminotrans_3_PPA_site"/>
</dbReference>
<dbReference type="STRING" id="1817863.A2Y62_19225"/>
<feature type="binding site" evidence="5">
    <location>
        <position position="276"/>
    </location>
    <ligand>
        <name>pyridoxal 5'-phosphate</name>
        <dbReference type="ChEBI" id="CHEBI:597326"/>
    </ligand>
</feature>
<dbReference type="InterPro" id="IPR015424">
    <property type="entry name" value="PyrdxlP-dep_Trfase"/>
</dbReference>
<organism evidence="6 7">
    <name type="scientific">Candidatus Fischerbacteria bacterium RBG_13_37_8</name>
    <dbReference type="NCBI Taxonomy" id="1817863"/>
    <lineage>
        <taxon>Bacteria</taxon>
        <taxon>Candidatus Fischeribacteriota</taxon>
    </lineage>
</organism>
<dbReference type="GO" id="GO:0005737">
    <property type="term" value="C:cytoplasm"/>
    <property type="evidence" value="ECO:0007669"/>
    <property type="project" value="UniProtKB-SubCell"/>
</dbReference>
<feature type="binding site" evidence="5">
    <location>
        <begin position="218"/>
        <end position="221"/>
    </location>
    <ligand>
        <name>pyridoxal 5'-phosphate</name>
        <dbReference type="ChEBI" id="CHEBI:597326"/>
    </ligand>
</feature>
<keyword evidence="1 5" id="KW-0032">Aminotransferase</keyword>
<dbReference type="InterPro" id="IPR004636">
    <property type="entry name" value="AcOrn/SuccOrn_fam"/>
</dbReference>
<dbReference type="EMBL" id="MFGW01000082">
    <property type="protein sequence ID" value="OGF66843.1"/>
    <property type="molecule type" value="Genomic_DNA"/>
</dbReference>
<feature type="binding site" evidence="5">
    <location>
        <position position="133"/>
    </location>
    <ligand>
        <name>pyridoxal 5'-phosphate</name>
        <dbReference type="ChEBI" id="CHEBI:597326"/>
    </ligand>
</feature>
<dbReference type="EC" id="2.6.1.11" evidence="5"/>
<dbReference type="InterPro" id="IPR005814">
    <property type="entry name" value="Aminotrans_3"/>
</dbReference>
<keyword evidence="5" id="KW-0963">Cytoplasm</keyword>
<reference evidence="6 7" key="1">
    <citation type="journal article" date="2016" name="Nat. Commun.">
        <title>Thousands of microbial genomes shed light on interconnected biogeochemical processes in an aquifer system.</title>
        <authorList>
            <person name="Anantharaman K."/>
            <person name="Brown C.T."/>
            <person name="Hug L.A."/>
            <person name="Sharon I."/>
            <person name="Castelle C.J."/>
            <person name="Probst A.J."/>
            <person name="Thomas B.C."/>
            <person name="Singh A."/>
            <person name="Wilkins M.J."/>
            <person name="Karaoz U."/>
            <person name="Brodie E.L."/>
            <person name="Williams K.H."/>
            <person name="Hubbard S.S."/>
            <person name="Banfield J.F."/>
        </authorList>
    </citation>
    <scope>NUCLEOTIDE SEQUENCE [LARGE SCALE GENOMIC DNA]</scope>
</reference>
<comment type="miscellaneous">
    <text evidence="5">May also have succinyldiaminopimelate aminotransferase activity, thus carrying out the corresponding step in lysine biosynthesis.</text>
</comment>
<dbReference type="InterPro" id="IPR015421">
    <property type="entry name" value="PyrdxlP-dep_Trfase_major"/>
</dbReference>
<sequence>MTDPEIILQESQYIMPTYRRSVVIFEKGRGAYLYDIKGKKYLDCISGIATCPLGHAHPVVTSALTKQAKKLINVTNLFYTQPQVELAKKLVSIAGFDGKVFFSNSGTEAIEAAIKLTRKYAQKKEIIAVENAFHGRTLGALSATHKARFREPFEPLVPGFKHIAYDSPSALVKAITDDTAAFFMEPILGEAGVILPSRGYLKEIREICSQRGILMVVDEIQTGMGRTGTFFAYQHEGIMPDIITLAKGLANGIPIGATIARAEIANAFEPGDHGSTFGGNSLATAVANAVVDFIIEKNLAEYAATAGAMLEEKLHSLKKNTPLIKEIRAKGLMIAIEVNALAKELVAQCLSKGLVINNTSDNTLRLLPPLIIGKRDIKKCITILSNILIGSDNKRGRIKPQPQEAIL</sequence>
<dbReference type="Proteomes" id="UP000178943">
    <property type="component" value="Unassembled WGS sequence"/>
</dbReference>
<dbReference type="FunFam" id="3.40.640.10:FF:000004">
    <property type="entry name" value="Acetylornithine aminotransferase"/>
    <property type="match status" value="1"/>
</dbReference>
<evidence type="ECO:0000256" key="2">
    <source>
        <dbReference type="ARBA" id="ARBA00022605"/>
    </source>
</evidence>
<evidence type="ECO:0000256" key="5">
    <source>
        <dbReference type="HAMAP-Rule" id="MF_01107"/>
    </source>
</evidence>
<evidence type="ECO:0000256" key="3">
    <source>
        <dbReference type="ARBA" id="ARBA00022679"/>
    </source>
</evidence>
<accession>A0A1F5VU33</accession>
<dbReference type="PIRSF" id="PIRSF000521">
    <property type="entry name" value="Transaminase_4ab_Lys_Orn"/>
    <property type="match status" value="1"/>
</dbReference>
<evidence type="ECO:0000256" key="4">
    <source>
        <dbReference type="ARBA" id="ARBA00022898"/>
    </source>
</evidence>
<dbReference type="UniPathway" id="UPA00068">
    <property type="reaction ID" value="UER00109"/>
</dbReference>
<keyword evidence="4 5" id="KW-0663">Pyridoxal phosphate</keyword>
<dbReference type="InterPro" id="IPR050103">
    <property type="entry name" value="Class-III_PLP-dep_AT"/>
</dbReference>
<keyword evidence="3 5" id="KW-0808">Transferase</keyword>
<comment type="subunit">
    <text evidence="5">Homodimer.</text>
</comment>
<dbReference type="GO" id="GO:0030170">
    <property type="term" value="F:pyridoxal phosphate binding"/>
    <property type="evidence" value="ECO:0007669"/>
    <property type="project" value="InterPro"/>
</dbReference>
<name>A0A1F5VU33_9BACT</name>
<dbReference type="HAMAP" id="MF_01107">
    <property type="entry name" value="ArgD_aminotrans_3"/>
    <property type="match status" value="1"/>
</dbReference>
<dbReference type="GO" id="GO:0042802">
    <property type="term" value="F:identical protein binding"/>
    <property type="evidence" value="ECO:0007669"/>
    <property type="project" value="TreeGrafter"/>
</dbReference>
<comment type="caution">
    <text evidence="6">The sequence shown here is derived from an EMBL/GenBank/DDBJ whole genome shotgun (WGS) entry which is preliminary data.</text>
</comment>
<comment type="catalytic activity">
    <reaction evidence="5">
        <text>N(2)-acetyl-L-ornithine + 2-oxoglutarate = N-acetyl-L-glutamate 5-semialdehyde + L-glutamate</text>
        <dbReference type="Rhea" id="RHEA:18049"/>
        <dbReference type="ChEBI" id="CHEBI:16810"/>
        <dbReference type="ChEBI" id="CHEBI:29123"/>
        <dbReference type="ChEBI" id="CHEBI:29985"/>
        <dbReference type="ChEBI" id="CHEBI:57805"/>
        <dbReference type="EC" id="2.6.1.11"/>
    </reaction>
</comment>